<gene>
    <name evidence="2" type="ORF">THRCLA_05116</name>
</gene>
<evidence type="ECO:0000313" key="3">
    <source>
        <dbReference type="Proteomes" id="UP000243217"/>
    </source>
</evidence>
<feature type="compositionally biased region" description="Polar residues" evidence="1">
    <location>
        <begin position="130"/>
        <end position="139"/>
    </location>
</feature>
<feature type="region of interest" description="Disordered" evidence="1">
    <location>
        <begin position="101"/>
        <end position="139"/>
    </location>
</feature>
<evidence type="ECO:0000313" key="2">
    <source>
        <dbReference type="EMBL" id="OQS02513.1"/>
    </source>
</evidence>
<dbReference type="AlphaFoldDB" id="A0A1V9ZWW8"/>
<dbReference type="OrthoDB" id="76276at2759"/>
<name>A0A1V9ZWW8_9STRA</name>
<evidence type="ECO:0000256" key="1">
    <source>
        <dbReference type="SAM" id="MobiDB-lite"/>
    </source>
</evidence>
<dbReference type="EMBL" id="JNBS01001120">
    <property type="protein sequence ID" value="OQS02513.1"/>
    <property type="molecule type" value="Genomic_DNA"/>
</dbReference>
<proteinExistence type="predicted"/>
<comment type="caution">
    <text evidence="2">The sequence shown here is derived from an EMBL/GenBank/DDBJ whole genome shotgun (WGS) entry which is preliminary data.</text>
</comment>
<sequence>MEQSFALVGDAGGGQAKWNALKLGATASLDHSIVLQNIKYTYDPADPKSFSVLHKDAKRSCPYTESFPKIQVQKTIQAPSRKAHRPALSLKLPKSPEKLNFQSLNITAPKSPTKQSPKSKKIIQEHSPKKNSTSWMNVTSPRGKPKFIPSIATQDRVNGRQFALAKMQIDGHANQLSKHEKSGRTLKSTLDDEEFNFAILTVVRIASQYASIGDGENAWIYRCFSVRALGDRYIQSFIKNLTLQFYDDAVSELTRACAQFKDLQLIKAEVERCYSLTSHSAYSRQENEFQCVSDRDRFILLSLEPLSIVKAFASHCATNALRQAYIAISDAKSRTGSPLQIRLACEMLSIAYSAFTWLQLNTDHLSIVHSSIDVAQQNSMLTRALVKLASNRHKALLEEWTKHHRNFTRQAERLYSISKSAESLRVSKDVTIAQHIASTNLEKRVMAAVIQVLQGIGGNFVARDHSQRVHNKRSQMKMGISELRQRRKSAKSGHVDSDYMNLIASKRRYELANVKYEEQVYCVAATKSSPRHKPLDSARQKQAEMDQMDKEAQLAIDYELEYERQLRLIHRISVECVEYVVATATKQFMSSLAVDEQYEVATHIPLPDAPFFELDMESQRKAILAEIEHYKAVYSTHFQENVSQIEKLRRLLHEKAFASDASEFAADEILCRESIPLGDFDDGRQQDTNWWS</sequence>
<organism evidence="2 3">
    <name type="scientific">Thraustotheca clavata</name>
    <dbReference type="NCBI Taxonomy" id="74557"/>
    <lineage>
        <taxon>Eukaryota</taxon>
        <taxon>Sar</taxon>
        <taxon>Stramenopiles</taxon>
        <taxon>Oomycota</taxon>
        <taxon>Saprolegniomycetes</taxon>
        <taxon>Saprolegniales</taxon>
        <taxon>Achlyaceae</taxon>
        <taxon>Thraustotheca</taxon>
    </lineage>
</organism>
<reference evidence="2 3" key="1">
    <citation type="journal article" date="2014" name="Genome Biol. Evol.">
        <title>The secreted proteins of Achlya hypogyna and Thraustotheca clavata identify the ancestral oomycete secretome and reveal gene acquisitions by horizontal gene transfer.</title>
        <authorList>
            <person name="Misner I."/>
            <person name="Blouin N."/>
            <person name="Leonard G."/>
            <person name="Richards T.A."/>
            <person name="Lane C.E."/>
        </authorList>
    </citation>
    <scope>NUCLEOTIDE SEQUENCE [LARGE SCALE GENOMIC DNA]</scope>
    <source>
        <strain evidence="2 3">ATCC 34112</strain>
    </source>
</reference>
<protein>
    <submittedName>
        <fullName evidence="2">Uncharacterized protein</fullName>
    </submittedName>
</protein>
<accession>A0A1V9ZWW8</accession>
<dbReference type="Proteomes" id="UP000243217">
    <property type="component" value="Unassembled WGS sequence"/>
</dbReference>
<keyword evidence="3" id="KW-1185">Reference proteome</keyword>